<comment type="caution">
    <text evidence="2">The sequence shown here is derived from an EMBL/GenBank/DDBJ whole genome shotgun (WGS) entry which is preliminary data.</text>
</comment>
<dbReference type="CDD" id="cd00090">
    <property type="entry name" value="HTH_ARSR"/>
    <property type="match status" value="1"/>
</dbReference>
<dbReference type="SUPFAM" id="SSF46785">
    <property type="entry name" value="Winged helix' DNA-binding domain"/>
    <property type="match status" value="1"/>
</dbReference>
<evidence type="ECO:0000313" key="2">
    <source>
        <dbReference type="EMBL" id="TQE42531.1"/>
    </source>
</evidence>
<dbReference type="Gene3D" id="3.30.420.40">
    <property type="match status" value="1"/>
</dbReference>
<dbReference type="InterPro" id="IPR011991">
    <property type="entry name" value="ArsR-like_HTH"/>
</dbReference>
<sequence length="359" mass="37642">MSTAGPVFARPRTPAAKSLHLVRLNPIITRSELVEATGLSQPTITRATAALLKAGLIQERTDLTRSQGRGRPTVPLEASDNGWLLAGIAVGTSSTYIGLYDTRGRIIREDNVPTPVSKLSPDDFVEHVIAGVNRLATGVDRTLVSVGVTTSGTVDEEGKVHAANLGWDGMDIAGRLDFQFGVPVTVTPAVPAILASETQAAPLGDEARTLVLFADDSIGAALSDEDGVAPIDLPQFDGADPRDTLVNAALAPRLAEAADASSVLAQRASDLGRLTAQLIDAHRPDTVVIAGSAFYDVPTAPKLFASAARGELDPDLASATELRMIPNHKEIVRSIARAVALDPLLRTPLELNTAKVRAA</sequence>
<reference evidence="2 3" key="1">
    <citation type="submission" date="2019-06" db="EMBL/GenBank/DDBJ databases">
        <title>Draft genome of C. phoceense Strain 272.</title>
        <authorList>
            <person name="Pacheco L.G.C."/>
            <person name="Barberis C.M."/>
            <person name="Almuzara M.N."/>
            <person name="Traglia G.M."/>
            <person name="Santos C.S."/>
            <person name="Rocha D.J.P.G."/>
            <person name="Aguiar E.R.G.R."/>
            <person name="Vay C.A."/>
        </authorList>
    </citation>
    <scope>NUCLEOTIDE SEQUENCE [LARGE SCALE GENOMIC DNA]</scope>
    <source>
        <strain evidence="2 3">272</strain>
    </source>
</reference>
<dbReference type="GeneID" id="79852012"/>
<dbReference type="RefSeq" id="WP_066513288.1">
    <property type="nucleotide sequence ID" value="NZ_JADPQA010000007.1"/>
</dbReference>
<dbReference type="InterPro" id="IPR036390">
    <property type="entry name" value="WH_DNA-bd_sf"/>
</dbReference>
<dbReference type="STRING" id="1686286.GCA_900092335_00690"/>
<dbReference type="PANTHER" id="PTHR18964">
    <property type="entry name" value="ROK (REPRESSOR, ORF, KINASE) FAMILY"/>
    <property type="match status" value="1"/>
</dbReference>
<gene>
    <name evidence="2" type="ORF">EJK80_12155</name>
</gene>
<dbReference type="InterPro" id="IPR043129">
    <property type="entry name" value="ATPase_NBD"/>
</dbReference>
<dbReference type="InterPro" id="IPR000600">
    <property type="entry name" value="ROK"/>
</dbReference>
<evidence type="ECO:0000256" key="1">
    <source>
        <dbReference type="ARBA" id="ARBA00006479"/>
    </source>
</evidence>
<dbReference type="EMBL" id="VHIR01000024">
    <property type="protein sequence ID" value="TQE42531.1"/>
    <property type="molecule type" value="Genomic_DNA"/>
</dbReference>
<comment type="similarity">
    <text evidence="1">Belongs to the ROK (NagC/XylR) family.</text>
</comment>
<organism evidence="2 3">
    <name type="scientific">Corynebacterium phoceense</name>
    <dbReference type="NCBI Taxonomy" id="1686286"/>
    <lineage>
        <taxon>Bacteria</taxon>
        <taxon>Bacillati</taxon>
        <taxon>Actinomycetota</taxon>
        <taxon>Actinomycetes</taxon>
        <taxon>Mycobacteriales</taxon>
        <taxon>Corynebacteriaceae</taxon>
        <taxon>Corynebacterium</taxon>
    </lineage>
</organism>
<dbReference type="PANTHER" id="PTHR18964:SF149">
    <property type="entry name" value="BIFUNCTIONAL UDP-N-ACETYLGLUCOSAMINE 2-EPIMERASE_N-ACETYLMANNOSAMINE KINASE"/>
    <property type="match status" value="1"/>
</dbReference>
<dbReference type="Proteomes" id="UP000318080">
    <property type="component" value="Unassembled WGS sequence"/>
</dbReference>
<dbReference type="AlphaFoldDB" id="A0A540R470"/>
<dbReference type="Pfam" id="PF13412">
    <property type="entry name" value="HTH_24"/>
    <property type="match status" value="1"/>
</dbReference>
<protein>
    <submittedName>
        <fullName evidence="2">ROK family transcriptional regulator</fullName>
    </submittedName>
</protein>
<dbReference type="Gene3D" id="1.10.10.10">
    <property type="entry name" value="Winged helix-like DNA-binding domain superfamily/Winged helix DNA-binding domain"/>
    <property type="match status" value="1"/>
</dbReference>
<accession>A0A540R470</accession>
<keyword evidence="3" id="KW-1185">Reference proteome</keyword>
<name>A0A540R470_9CORY</name>
<dbReference type="Pfam" id="PF00480">
    <property type="entry name" value="ROK"/>
    <property type="match status" value="1"/>
</dbReference>
<dbReference type="SUPFAM" id="SSF53067">
    <property type="entry name" value="Actin-like ATPase domain"/>
    <property type="match status" value="2"/>
</dbReference>
<proteinExistence type="inferred from homology"/>
<dbReference type="CDD" id="cd23763">
    <property type="entry name" value="ASKHA_ATPase_ROK"/>
    <property type="match status" value="1"/>
</dbReference>
<dbReference type="InterPro" id="IPR036388">
    <property type="entry name" value="WH-like_DNA-bd_sf"/>
</dbReference>
<evidence type="ECO:0000313" key="3">
    <source>
        <dbReference type="Proteomes" id="UP000318080"/>
    </source>
</evidence>